<dbReference type="RefSeq" id="WP_061836469.1">
    <property type="nucleotide sequence ID" value="NZ_LUKE01000006.1"/>
</dbReference>
<accession>A0A150WE49</accession>
<dbReference type="Proteomes" id="UP000075320">
    <property type="component" value="Unassembled WGS sequence"/>
</dbReference>
<reference evidence="1 2" key="1">
    <citation type="submission" date="2016-03" db="EMBL/GenBank/DDBJ databases">
        <authorList>
            <person name="Ploux O."/>
        </authorList>
    </citation>
    <scope>NUCLEOTIDE SEQUENCE [LARGE SCALE GENOMIC DNA]</scope>
    <source>
        <strain evidence="1 2">R0</strain>
    </source>
</reference>
<organism evidence="1 2">
    <name type="scientific">Bdellovibrio bacteriovorus</name>
    <dbReference type="NCBI Taxonomy" id="959"/>
    <lineage>
        <taxon>Bacteria</taxon>
        <taxon>Pseudomonadati</taxon>
        <taxon>Bdellovibrionota</taxon>
        <taxon>Bdellovibrionia</taxon>
        <taxon>Bdellovibrionales</taxon>
        <taxon>Pseudobdellovibrionaceae</taxon>
        <taxon>Bdellovibrio</taxon>
    </lineage>
</organism>
<dbReference type="EMBL" id="LUKE01000006">
    <property type="protein sequence ID" value="KYG61387.1"/>
    <property type="molecule type" value="Genomic_DNA"/>
</dbReference>
<name>A0A150WE49_BDEBC</name>
<proteinExistence type="predicted"/>
<gene>
    <name evidence="1" type="ORF">AZI86_16875</name>
</gene>
<protein>
    <submittedName>
        <fullName evidence="1">Uncharacterized protein</fullName>
    </submittedName>
</protein>
<evidence type="ECO:0000313" key="1">
    <source>
        <dbReference type="EMBL" id="KYG61387.1"/>
    </source>
</evidence>
<keyword evidence="2" id="KW-1185">Reference proteome</keyword>
<dbReference type="AlphaFoldDB" id="A0A150WE49"/>
<evidence type="ECO:0000313" key="2">
    <source>
        <dbReference type="Proteomes" id="UP000075320"/>
    </source>
</evidence>
<comment type="caution">
    <text evidence="1">The sequence shown here is derived from an EMBL/GenBank/DDBJ whole genome shotgun (WGS) entry which is preliminary data.</text>
</comment>
<sequence length="246" mass="27907">MKLFVFLFAFISITITDAKADRAEGLASRMQEADGKTFAVMGPNCFATAMKVSGVTSSYRGMDAKEFAVIQKNFCHKIDQPQPGDIGVFETPGFGFIHAYVFVSSDTGMQKPGVDYNGKTPISFQSLESINYTYLASPECRRYSKDISECMNAHYYVRCENYVRHLRKINPVLEDQVQAIEKSMDLLLEGDNWGPSQVRLSQQVQEQVLQLRGLMPTEENSSWQKFVRARQVSLEKQAQFFMLKSQ</sequence>